<dbReference type="STRING" id="5786.F0ZBB7"/>
<dbReference type="OMA" id="DWPQLTI"/>
<evidence type="ECO:0000313" key="2">
    <source>
        <dbReference type="EMBL" id="EGC38746.1"/>
    </source>
</evidence>
<dbReference type="PANTHER" id="PTHR14097">
    <property type="entry name" value="OXIDOREDUCTASE HTATIP2"/>
    <property type="match status" value="1"/>
</dbReference>
<dbReference type="Pfam" id="PF13460">
    <property type="entry name" value="NAD_binding_10"/>
    <property type="match status" value="1"/>
</dbReference>
<dbReference type="OrthoDB" id="430436at2759"/>
<dbReference type="VEuPathDB" id="AmoebaDB:DICPUDRAFT_75668"/>
<dbReference type="PANTHER" id="PTHR14097:SF7">
    <property type="entry name" value="OXIDOREDUCTASE HTATIP2"/>
    <property type="match status" value="1"/>
</dbReference>
<dbReference type="SUPFAM" id="SSF51735">
    <property type="entry name" value="NAD(P)-binding Rossmann-fold domains"/>
    <property type="match status" value="1"/>
</dbReference>
<sequence>MSGARAILIGGTGATGKPLVRELINSPHFIEITSLVRSVDLNVSSDKLRQVVVDFEKLENYKSEFEGKDVAFDVLGTTKKQAGSAERFIEIDYGYSAKFSELSKEAGVRSMHLLTSTGSNPNSWFLYPKTKGRLEEKMKADNFHFLSIFRPGFLERPNSDRFVENLIGKVMSGLKVEVLAKAMRIEAEKELLNVSDKNQVKVLSNSDIYKLVEQEK</sequence>
<dbReference type="InParanoid" id="F0ZBB7"/>
<dbReference type="GeneID" id="10506691"/>
<dbReference type="RefSeq" id="XP_003284737.1">
    <property type="nucleotide sequence ID" value="XM_003284689.1"/>
</dbReference>
<feature type="domain" description="NAD(P)-binding" evidence="1">
    <location>
        <begin position="10"/>
        <end position="142"/>
    </location>
</feature>
<dbReference type="FunFam" id="3.40.50.720:FF:001048">
    <property type="entry name" value="Predicted protein"/>
    <property type="match status" value="1"/>
</dbReference>
<dbReference type="InterPro" id="IPR016040">
    <property type="entry name" value="NAD(P)-bd_dom"/>
</dbReference>
<proteinExistence type="predicted"/>
<evidence type="ECO:0000259" key="1">
    <source>
        <dbReference type="Pfam" id="PF13460"/>
    </source>
</evidence>
<accession>F0ZBB7</accession>
<gene>
    <name evidence="2" type="ORF">DICPUDRAFT_75668</name>
</gene>
<protein>
    <recommendedName>
        <fullName evidence="1">NAD(P)-binding domain-containing protein</fullName>
    </recommendedName>
</protein>
<dbReference type="Gene3D" id="3.40.50.720">
    <property type="entry name" value="NAD(P)-binding Rossmann-like Domain"/>
    <property type="match status" value="1"/>
</dbReference>
<keyword evidence="3" id="KW-1185">Reference proteome</keyword>
<dbReference type="AlphaFoldDB" id="F0ZBB7"/>
<dbReference type="FunCoup" id="F0ZBB7">
    <property type="interactions" value="173"/>
</dbReference>
<dbReference type="InterPro" id="IPR036291">
    <property type="entry name" value="NAD(P)-bd_dom_sf"/>
</dbReference>
<name>F0ZBB7_DICPU</name>
<evidence type="ECO:0000313" key="3">
    <source>
        <dbReference type="Proteomes" id="UP000001064"/>
    </source>
</evidence>
<dbReference type="GO" id="GO:0005737">
    <property type="term" value="C:cytoplasm"/>
    <property type="evidence" value="ECO:0000318"/>
    <property type="project" value="GO_Central"/>
</dbReference>
<dbReference type="eggNOG" id="KOG4039">
    <property type="taxonomic scope" value="Eukaryota"/>
</dbReference>
<dbReference type="EMBL" id="GL870970">
    <property type="protein sequence ID" value="EGC38746.1"/>
    <property type="molecule type" value="Genomic_DNA"/>
</dbReference>
<dbReference type="KEGG" id="dpp:DICPUDRAFT_75668"/>
<dbReference type="Proteomes" id="UP000001064">
    <property type="component" value="Unassembled WGS sequence"/>
</dbReference>
<reference evidence="3" key="1">
    <citation type="journal article" date="2011" name="Genome Biol.">
        <title>Comparative genomics of the social amoebae Dictyostelium discoideum and Dictyostelium purpureum.</title>
        <authorList>
            <consortium name="US DOE Joint Genome Institute (JGI-PGF)"/>
            <person name="Sucgang R."/>
            <person name="Kuo A."/>
            <person name="Tian X."/>
            <person name="Salerno W."/>
            <person name="Parikh A."/>
            <person name="Feasley C.L."/>
            <person name="Dalin E."/>
            <person name="Tu H."/>
            <person name="Huang E."/>
            <person name="Barry K."/>
            <person name="Lindquist E."/>
            <person name="Shapiro H."/>
            <person name="Bruce D."/>
            <person name="Schmutz J."/>
            <person name="Salamov A."/>
            <person name="Fey P."/>
            <person name="Gaudet P."/>
            <person name="Anjard C."/>
            <person name="Babu M.M."/>
            <person name="Basu S."/>
            <person name="Bushmanova Y."/>
            <person name="van der Wel H."/>
            <person name="Katoh-Kurasawa M."/>
            <person name="Dinh C."/>
            <person name="Coutinho P.M."/>
            <person name="Saito T."/>
            <person name="Elias M."/>
            <person name="Schaap P."/>
            <person name="Kay R.R."/>
            <person name="Henrissat B."/>
            <person name="Eichinger L."/>
            <person name="Rivero F."/>
            <person name="Putnam N.H."/>
            <person name="West C.M."/>
            <person name="Loomis W.F."/>
            <person name="Chisholm R.L."/>
            <person name="Shaulsky G."/>
            <person name="Strassmann J.E."/>
            <person name="Queller D.C."/>
            <person name="Kuspa A."/>
            <person name="Grigoriev I.V."/>
        </authorList>
    </citation>
    <scope>NUCLEOTIDE SEQUENCE [LARGE SCALE GENOMIC DNA]</scope>
    <source>
        <strain evidence="3">QSDP1</strain>
    </source>
</reference>
<organism evidence="2 3">
    <name type="scientific">Dictyostelium purpureum</name>
    <name type="common">Slime mold</name>
    <dbReference type="NCBI Taxonomy" id="5786"/>
    <lineage>
        <taxon>Eukaryota</taxon>
        <taxon>Amoebozoa</taxon>
        <taxon>Evosea</taxon>
        <taxon>Eumycetozoa</taxon>
        <taxon>Dictyostelia</taxon>
        <taxon>Dictyosteliales</taxon>
        <taxon>Dictyosteliaceae</taxon>
        <taxon>Dictyostelium</taxon>
    </lineage>
</organism>